<feature type="transmembrane region" description="Helical" evidence="8">
    <location>
        <begin position="169"/>
        <end position="189"/>
    </location>
</feature>
<dbReference type="AlphaFoldDB" id="A0A8J8B5P4"/>
<dbReference type="Proteomes" id="UP000681356">
    <property type="component" value="Unassembled WGS sequence"/>
</dbReference>
<feature type="transmembrane region" description="Helical" evidence="8">
    <location>
        <begin position="106"/>
        <end position="125"/>
    </location>
</feature>
<evidence type="ECO:0000313" key="10">
    <source>
        <dbReference type="Proteomes" id="UP000681356"/>
    </source>
</evidence>
<feature type="transmembrane region" description="Helical" evidence="8">
    <location>
        <begin position="201"/>
        <end position="222"/>
    </location>
</feature>
<reference evidence="9" key="1">
    <citation type="submission" date="2021-04" db="EMBL/GenBank/DDBJ databases">
        <authorList>
            <person name="Yoon J."/>
        </authorList>
    </citation>
    <scope>NUCLEOTIDE SEQUENCE</scope>
    <source>
        <strain evidence="9">KMU-90</strain>
    </source>
</reference>
<evidence type="ECO:0000256" key="2">
    <source>
        <dbReference type="ARBA" id="ARBA00009142"/>
    </source>
</evidence>
<name>A0A8J8B5P4_9RHOB</name>
<dbReference type="RefSeq" id="WP_212535108.1">
    <property type="nucleotide sequence ID" value="NZ_JAGTUU010000001.1"/>
</dbReference>
<comment type="similarity">
    <text evidence="2 8">Belongs to the 4-toluene sulfonate uptake permease (TSUP) (TC 2.A.102) family.</text>
</comment>
<evidence type="ECO:0000256" key="6">
    <source>
        <dbReference type="ARBA" id="ARBA00022989"/>
    </source>
</evidence>
<keyword evidence="4 8" id="KW-1003">Cell membrane</keyword>
<dbReference type="EMBL" id="JAGTUU010000001">
    <property type="protein sequence ID" value="MBS0123151.1"/>
    <property type="molecule type" value="Genomic_DNA"/>
</dbReference>
<proteinExistence type="inferred from homology"/>
<accession>A0A8J8B5P4</accession>
<comment type="subcellular location">
    <subcellularLocation>
        <location evidence="1 8">Cell membrane</location>
        <topology evidence="1 8">Multi-pass membrane protein</topology>
    </subcellularLocation>
</comment>
<dbReference type="InterPro" id="IPR002781">
    <property type="entry name" value="TM_pro_TauE-like"/>
</dbReference>
<evidence type="ECO:0000256" key="8">
    <source>
        <dbReference type="RuleBase" id="RU363041"/>
    </source>
</evidence>
<dbReference type="GO" id="GO:0005886">
    <property type="term" value="C:plasma membrane"/>
    <property type="evidence" value="ECO:0007669"/>
    <property type="project" value="UniProtKB-SubCell"/>
</dbReference>
<keyword evidence="5 8" id="KW-0812">Transmembrane</keyword>
<comment type="caution">
    <text evidence="9">The sequence shown here is derived from an EMBL/GenBank/DDBJ whole genome shotgun (WGS) entry which is preliminary data.</text>
</comment>
<dbReference type="PANTHER" id="PTHR30269:SF37">
    <property type="entry name" value="MEMBRANE TRANSPORTER PROTEIN"/>
    <property type="match status" value="1"/>
</dbReference>
<dbReference type="InterPro" id="IPR052017">
    <property type="entry name" value="TSUP"/>
</dbReference>
<gene>
    <name evidence="9" type="ORF">KB874_03305</name>
</gene>
<evidence type="ECO:0000256" key="4">
    <source>
        <dbReference type="ARBA" id="ARBA00022475"/>
    </source>
</evidence>
<dbReference type="PANTHER" id="PTHR30269">
    <property type="entry name" value="TRANSMEMBRANE PROTEIN YFCA"/>
    <property type="match status" value="1"/>
</dbReference>
<evidence type="ECO:0000313" key="9">
    <source>
        <dbReference type="EMBL" id="MBS0123151.1"/>
    </source>
</evidence>
<dbReference type="Pfam" id="PF01925">
    <property type="entry name" value="TauE"/>
    <property type="match status" value="1"/>
</dbReference>
<evidence type="ECO:0000256" key="3">
    <source>
        <dbReference type="ARBA" id="ARBA00022448"/>
    </source>
</evidence>
<keyword evidence="6 8" id="KW-1133">Transmembrane helix</keyword>
<feature type="transmembrane region" description="Helical" evidence="8">
    <location>
        <begin position="80"/>
        <end position="100"/>
    </location>
</feature>
<feature type="transmembrane region" description="Helical" evidence="8">
    <location>
        <begin position="137"/>
        <end position="163"/>
    </location>
</feature>
<keyword evidence="10" id="KW-1185">Reference proteome</keyword>
<feature type="transmembrane region" description="Helical" evidence="8">
    <location>
        <begin position="36"/>
        <end position="59"/>
    </location>
</feature>
<evidence type="ECO:0000256" key="5">
    <source>
        <dbReference type="ARBA" id="ARBA00022692"/>
    </source>
</evidence>
<keyword evidence="7 8" id="KW-0472">Membrane</keyword>
<sequence length="250" mass="26194">MPDALAQAFSTPGLAWVALAALVAGTVRGFAGFGTAMVFLPVAGQVLSPLAALVALVVMDAAGPVPNLPRAWRDGQPADIARLMLGMTLALPFGLMLLALLDPTQFRIIVSVIALTLVTCLVLGLRYRGRLRPPMVYGIGGVSGILGGVAGIPGPPVILFYMASPLPAAAIRANTMMFLFLFDLVFLSMLGVRGSLNLDMVLLGVTLMAPVVLGNVVGAAIFRPERERAYRIAAYVIITASALSGLPFWH</sequence>
<feature type="transmembrane region" description="Helical" evidence="8">
    <location>
        <begin position="228"/>
        <end position="249"/>
    </location>
</feature>
<evidence type="ECO:0000256" key="7">
    <source>
        <dbReference type="ARBA" id="ARBA00023136"/>
    </source>
</evidence>
<evidence type="ECO:0000256" key="1">
    <source>
        <dbReference type="ARBA" id="ARBA00004651"/>
    </source>
</evidence>
<organism evidence="9 10">
    <name type="scientific">Thetidibacter halocola</name>
    <dbReference type="NCBI Taxonomy" id="2827239"/>
    <lineage>
        <taxon>Bacteria</taxon>
        <taxon>Pseudomonadati</taxon>
        <taxon>Pseudomonadota</taxon>
        <taxon>Alphaproteobacteria</taxon>
        <taxon>Rhodobacterales</taxon>
        <taxon>Roseobacteraceae</taxon>
        <taxon>Thetidibacter</taxon>
    </lineage>
</organism>
<protein>
    <recommendedName>
        <fullName evidence="8">Probable membrane transporter protein</fullName>
    </recommendedName>
</protein>
<keyword evidence="3" id="KW-0813">Transport</keyword>